<protein>
    <recommendedName>
        <fullName evidence="4">ABC-2 type transport system permease protein</fullName>
    </recommendedName>
</protein>
<keyword evidence="3" id="KW-1185">Reference proteome</keyword>
<evidence type="ECO:0008006" key="4">
    <source>
        <dbReference type="Google" id="ProtNLM"/>
    </source>
</evidence>
<sequence length="266" mass="27406">MMNAELLNRGLGAQRRSALVWGIALLILTASVLAVWPSMNESGSLESLVSGMSPELIAALGLEALASPAGFLNGNLYALLLPLLFAVLGIMHMNALTAGDEDAGRLELLLALPVSRVSVYLNRFVSVVLVLAGIALLVGVTVGFGAPALDMELDTEGVVAATLSIFLLALLHAALALALAGLGLRAGIVLAGSFGVLVLGYLVYALLPMIESLDGLAAASPWHWALGEKPLENGFDGTGIALLIGGSIVLAVIGLIAIRRRTIRTA</sequence>
<keyword evidence="1" id="KW-1133">Transmembrane helix</keyword>
<reference evidence="2" key="1">
    <citation type="submission" date="2015-04" db="EMBL/GenBank/DDBJ databases">
        <title>Complete genome sequence of Microbacterium chocolatum SIT 101, a bacterium enantioselectively hydrolyzing mesomeric diesters.</title>
        <authorList>
            <person name="Li X."/>
            <person name="Xu Y."/>
        </authorList>
    </citation>
    <scope>NUCLEOTIDE SEQUENCE [LARGE SCALE GENOMIC DNA]</scope>
    <source>
        <strain evidence="2">SIT 101</strain>
    </source>
</reference>
<dbReference type="GO" id="GO:0005886">
    <property type="term" value="C:plasma membrane"/>
    <property type="evidence" value="ECO:0007669"/>
    <property type="project" value="UniProtKB-SubCell"/>
</dbReference>
<feature type="transmembrane region" description="Helical" evidence="1">
    <location>
        <begin position="120"/>
        <end position="146"/>
    </location>
</feature>
<feature type="transmembrane region" description="Helical" evidence="1">
    <location>
        <begin position="239"/>
        <end position="258"/>
    </location>
</feature>
<comment type="caution">
    <text evidence="2">The sequence shown here is derived from an EMBL/GenBank/DDBJ whole genome shotgun (WGS) entry which is preliminary data.</text>
</comment>
<dbReference type="Proteomes" id="UP000037737">
    <property type="component" value="Unassembled WGS sequence"/>
</dbReference>
<feature type="transmembrane region" description="Helical" evidence="1">
    <location>
        <begin position="76"/>
        <end position="99"/>
    </location>
</feature>
<dbReference type="Pfam" id="PF12679">
    <property type="entry name" value="ABC2_membrane_2"/>
    <property type="match status" value="1"/>
</dbReference>
<evidence type="ECO:0000313" key="2">
    <source>
        <dbReference type="EMBL" id="KOS12153.1"/>
    </source>
</evidence>
<evidence type="ECO:0000313" key="3">
    <source>
        <dbReference type="Proteomes" id="UP000037737"/>
    </source>
</evidence>
<name>A0A0N0RRR7_9MICO</name>
<dbReference type="AlphaFoldDB" id="A0A0N0RRR7"/>
<keyword evidence="1" id="KW-0472">Membrane</keyword>
<dbReference type="PATRIC" id="fig|84292.3.peg.386"/>
<dbReference type="OrthoDB" id="3686802at2"/>
<feature type="transmembrane region" description="Helical" evidence="1">
    <location>
        <begin position="158"/>
        <end position="180"/>
    </location>
</feature>
<feature type="transmembrane region" description="Helical" evidence="1">
    <location>
        <begin position="187"/>
        <end position="207"/>
    </location>
</feature>
<organism evidence="2 3">
    <name type="scientific">Microbacterium aurantiacum</name>
    <dbReference type="NCBI Taxonomy" id="162393"/>
    <lineage>
        <taxon>Bacteria</taxon>
        <taxon>Bacillati</taxon>
        <taxon>Actinomycetota</taxon>
        <taxon>Actinomycetes</taxon>
        <taxon>Micrococcales</taxon>
        <taxon>Microbacteriaceae</taxon>
        <taxon>Microbacterium</taxon>
    </lineage>
</organism>
<keyword evidence="1" id="KW-0812">Transmembrane</keyword>
<proteinExistence type="predicted"/>
<dbReference type="EMBL" id="LAVO01000001">
    <property type="protein sequence ID" value="KOS12153.1"/>
    <property type="molecule type" value="Genomic_DNA"/>
</dbReference>
<gene>
    <name evidence="2" type="ORF">XI38_01845</name>
</gene>
<accession>A0A0N0RRR7</accession>
<dbReference type="KEGG" id="mcw:A8L33_04440"/>
<dbReference type="GO" id="GO:0140359">
    <property type="term" value="F:ABC-type transporter activity"/>
    <property type="evidence" value="ECO:0007669"/>
    <property type="project" value="InterPro"/>
</dbReference>
<evidence type="ECO:0000256" key="1">
    <source>
        <dbReference type="SAM" id="Phobius"/>
    </source>
</evidence>